<organism evidence="2 3">
    <name type="scientific">Hebeloma cylindrosporum</name>
    <dbReference type="NCBI Taxonomy" id="76867"/>
    <lineage>
        <taxon>Eukaryota</taxon>
        <taxon>Fungi</taxon>
        <taxon>Dikarya</taxon>
        <taxon>Basidiomycota</taxon>
        <taxon>Agaricomycotina</taxon>
        <taxon>Agaricomycetes</taxon>
        <taxon>Agaricomycetidae</taxon>
        <taxon>Agaricales</taxon>
        <taxon>Agaricineae</taxon>
        <taxon>Hymenogastraceae</taxon>
        <taxon>Hebeloma</taxon>
    </lineage>
</organism>
<evidence type="ECO:0000256" key="1">
    <source>
        <dbReference type="SAM" id="MobiDB-lite"/>
    </source>
</evidence>
<evidence type="ECO:0000313" key="2">
    <source>
        <dbReference type="EMBL" id="KIM40607.1"/>
    </source>
</evidence>
<dbReference type="STRING" id="686832.A0A0C2YHU6"/>
<protein>
    <submittedName>
        <fullName evidence="2">Uncharacterized protein</fullName>
    </submittedName>
</protein>
<dbReference type="AlphaFoldDB" id="A0A0C2YHU6"/>
<reference evidence="2 3" key="1">
    <citation type="submission" date="2014-04" db="EMBL/GenBank/DDBJ databases">
        <authorList>
            <consortium name="DOE Joint Genome Institute"/>
            <person name="Kuo A."/>
            <person name="Gay G."/>
            <person name="Dore J."/>
            <person name="Kohler A."/>
            <person name="Nagy L.G."/>
            <person name="Floudas D."/>
            <person name="Copeland A."/>
            <person name="Barry K.W."/>
            <person name="Cichocki N."/>
            <person name="Veneault-Fourrey C."/>
            <person name="LaButti K."/>
            <person name="Lindquist E.A."/>
            <person name="Lipzen A."/>
            <person name="Lundell T."/>
            <person name="Morin E."/>
            <person name="Murat C."/>
            <person name="Sun H."/>
            <person name="Tunlid A."/>
            <person name="Henrissat B."/>
            <person name="Grigoriev I.V."/>
            <person name="Hibbett D.S."/>
            <person name="Martin F."/>
            <person name="Nordberg H.P."/>
            <person name="Cantor M.N."/>
            <person name="Hua S.X."/>
        </authorList>
    </citation>
    <scope>NUCLEOTIDE SEQUENCE [LARGE SCALE GENOMIC DNA]</scope>
    <source>
        <strain evidence="3">h7</strain>
    </source>
</reference>
<name>A0A0C2YHU6_HEBCY</name>
<accession>A0A0C2YHU6</accession>
<gene>
    <name evidence="2" type="ORF">M413DRAFT_446036</name>
</gene>
<feature type="region of interest" description="Disordered" evidence="1">
    <location>
        <begin position="1"/>
        <end position="23"/>
    </location>
</feature>
<dbReference type="EMBL" id="KN831782">
    <property type="protein sequence ID" value="KIM40607.1"/>
    <property type="molecule type" value="Genomic_DNA"/>
</dbReference>
<dbReference type="Proteomes" id="UP000053424">
    <property type="component" value="Unassembled WGS sequence"/>
</dbReference>
<dbReference type="OrthoDB" id="2154311at2759"/>
<reference evidence="3" key="2">
    <citation type="submission" date="2015-01" db="EMBL/GenBank/DDBJ databases">
        <title>Evolutionary Origins and Diversification of the Mycorrhizal Mutualists.</title>
        <authorList>
            <consortium name="DOE Joint Genome Institute"/>
            <consortium name="Mycorrhizal Genomics Consortium"/>
            <person name="Kohler A."/>
            <person name="Kuo A."/>
            <person name="Nagy L.G."/>
            <person name="Floudas D."/>
            <person name="Copeland A."/>
            <person name="Barry K.W."/>
            <person name="Cichocki N."/>
            <person name="Veneault-Fourrey C."/>
            <person name="LaButti K."/>
            <person name="Lindquist E.A."/>
            <person name="Lipzen A."/>
            <person name="Lundell T."/>
            <person name="Morin E."/>
            <person name="Murat C."/>
            <person name="Riley R."/>
            <person name="Ohm R."/>
            <person name="Sun H."/>
            <person name="Tunlid A."/>
            <person name="Henrissat B."/>
            <person name="Grigoriev I.V."/>
            <person name="Hibbett D.S."/>
            <person name="Martin F."/>
        </authorList>
    </citation>
    <scope>NUCLEOTIDE SEQUENCE [LARGE SCALE GENOMIC DNA]</scope>
    <source>
        <strain evidence="3">h7</strain>
    </source>
</reference>
<dbReference type="HOGENOM" id="CLU_2638327_0_0_1"/>
<feature type="compositionally biased region" description="Polar residues" evidence="1">
    <location>
        <begin position="1"/>
        <end position="11"/>
    </location>
</feature>
<evidence type="ECO:0000313" key="3">
    <source>
        <dbReference type="Proteomes" id="UP000053424"/>
    </source>
</evidence>
<proteinExistence type="predicted"/>
<sequence>MLKSASSDQSQPPTPIYSDEDTPNLHIIELHGLDVSSEDLAFAIESTVPPKEEVEIPSPGHRSFSGGVKRWEELARV</sequence>
<keyword evidence="3" id="KW-1185">Reference proteome</keyword>